<dbReference type="NCBIfam" id="NF005589">
    <property type="entry name" value="PRK07314.1"/>
    <property type="match status" value="1"/>
</dbReference>
<evidence type="ECO:0000256" key="5">
    <source>
        <dbReference type="ARBA" id="ARBA00022516"/>
    </source>
</evidence>
<organism evidence="18">
    <name type="scientific">Ammonifex degensii</name>
    <dbReference type="NCBI Taxonomy" id="42838"/>
    <lineage>
        <taxon>Bacteria</taxon>
        <taxon>Bacillati</taxon>
        <taxon>Bacillota</taxon>
        <taxon>Clostridia</taxon>
        <taxon>Thermoanaerobacterales</taxon>
        <taxon>Thermoanaerobacteraceae</taxon>
        <taxon>Ammonifex</taxon>
    </lineage>
</organism>
<dbReference type="InterPro" id="IPR020841">
    <property type="entry name" value="PKS_Beta-ketoAc_synthase_dom"/>
</dbReference>
<keyword evidence="8" id="KW-0443">Lipid metabolism</keyword>
<evidence type="ECO:0000313" key="18">
    <source>
        <dbReference type="EMBL" id="HEL66143.1"/>
    </source>
</evidence>
<dbReference type="InterPro" id="IPR000794">
    <property type="entry name" value="Beta-ketoacyl_synthase"/>
</dbReference>
<comment type="catalytic activity">
    <reaction evidence="12 14">
        <text>(9Z)-hexadecenoyl-[ACP] + malonyl-[ACP] + H(+) = 3-oxo-(11Z)-octadecenoyl-[ACP] + holo-[ACP] + CO2</text>
        <dbReference type="Rhea" id="RHEA:55040"/>
        <dbReference type="Rhea" id="RHEA-COMP:9623"/>
        <dbReference type="Rhea" id="RHEA-COMP:9685"/>
        <dbReference type="Rhea" id="RHEA-COMP:10800"/>
        <dbReference type="Rhea" id="RHEA-COMP:14074"/>
        <dbReference type="ChEBI" id="CHEBI:15378"/>
        <dbReference type="ChEBI" id="CHEBI:16526"/>
        <dbReference type="ChEBI" id="CHEBI:64479"/>
        <dbReference type="ChEBI" id="CHEBI:78449"/>
        <dbReference type="ChEBI" id="CHEBI:83989"/>
        <dbReference type="ChEBI" id="CHEBI:138538"/>
        <dbReference type="EC" id="2.3.1.179"/>
    </reaction>
</comment>
<evidence type="ECO:0000256" key="4">
    <source>
        <dbReference type="ARBA" id="ARBA00014657"/>
    </source>
</evidence>
<gene>
    <name evidence="18" type="primary">fabF</name>
    <name evidence="18" type="ORF">ENQ34_05645</name>
</gene>
<keyword evidence="5 14" id="KW-0444">Lipid biosynthesis</keyword>
<dbReference type="SUPFAM" id="SSF53901">
    <property type="entry name" value="Thiolase-like"/>
    <property type="match status" value="2"/>
</dbReference>
<name>A0A7C2EK97_9THEO</name>
<evidence type="ECO:0000256" key="8">
    <source>
        <dbReference type="ARBA" id="ARBA00023098"/>
    </source>
</evidence>
<dbReference type="NCBIfam" id="NF004970">
    <property type="entry name" value="PRK06333.1"/>
    <property type="match status" value="1"/>
</dbReference>
<dbReference type="PANTHER" id="PTHR11712">
    <property type="entry name" value="POLYKETIDE SYNTHASE-RELATED"/>
    <property type="match status" value="1"/>
</dbReference>
<evidence type="ECO:0000256" key="13">
    <source>
        <dbReference type="ARBA" id="ARBA00047659"/>
    </source>
</evidence>
<keyword evidence="7" id="KW-0276">Fatty acid metabolism</keyword>
<dbReference type="Pfam" id="PF02801">
    <property type="entry name" value="Ketoacyl-synt_C"/>
    <property type="match status" value="1"/>
</dbReference>
<evidence type="ECO:0000256" key="12">
    <source>
        <dbReference type="ARBA" id="ARBA00047318"/>
    </source>
</evidence>
<dbReference type="GO" id="GO:0005829">
    <property type="term" value="C:cytosol"/>
    <property type="evidence" value="ECO:0007669"/>
    <property type="project" value="TreeGrafter"/>
</dbReference>
<keyword evidence="6 14" id="KW-0808">Transferase</keyword>
<dbReference type="FunFam" id="3.40.47.10:FF:000018">
    <property type="entry name" value="3-oxoacyl-[acyl-carrier-protein] synthase 2"/>
    <property type="match status" value="1"/>
</dbReference>
<evidence type="ECO:0000256" key="14">
    <source>
        <dbReference type="PIRNR" id="PIRNR000447"/>
    </source>
</evidence>
<accession>A0A7C2EK97</accession>
<dbReference type="NCBIfam" id="TIGR03150">
    <property type="entry name" value="fabF"/>
    <property type="match status" value="1"/>
</dbReference>
<dbReference type="UniPathway" id="UPA00094"/>
<dbReference type="EMBL" id="DSMU01000359">
    <property type="protein sequence ID" value="HEL66143.1"/>
    <property type="molecule type" value="Genomic_DNA"/>
</dbReference>
<dbReference type="InterPro" id="IPR018201">
    <property type="entry name" value="Ketoacyl_synth_AS"/>
</dbReference>
<dbReference type="FunFam" id="3.40.47.10:FF:000015">
    <property type="entry name" value="3-oxoacyl-[acyl-carrier-protein] synthase, mitochondrial"/>
    <property type="match status" value="1"/>
</dbReference>
<evidence type="ECO:0000256" key="6">
    <source>
        <dbReference type="ARBA" id="ARBA00022679"/>
    </source>
</evidence>
<evidence type="ECO:0000256" key="9">
    <source>
        <dbReference type="ARBA" id="ARBA00023160"/>
    </source>
</evidence>
<dbReference type="PIRSF" id="PIRSF000447">
    <property type="entry name" value="KAS_II"/>
    <property type="match status" value="1"/>
</dbReference>
<dbReference type="InterPro" id="IPR017568">
    <property type="entry name" value="3-oxoacyl-ACP_synth-2"/>
</dbReference>
<keyword evidence="9 14" id="KW-0275">Fatty acid biosynthesis</keyword>
<reference evidence="18" key="1">
    <citation type="journal article" date="2020" name="mSystems">
        <title>Genome- and Community-Level Interaction Insights into Carbon Utilization and Element Cycling Functions of Hydrothermarchaeota in Hydrothermal Sediment.</title>
        <authorList>
            <person name="Zhou Z."/>
            <person name="Liu Y."/>
            <person name="Xu W."/>
            <person name="Pan J."/>
            <person name="Luo Z.H."/>
            <person name="Li M."/>
        </authorList>
    </citation>
    <scope>NUCLEOTIDE SEQUENCE [LARGE SCALE GENOMIC DNA]</scope>
    <source>
        <strain evidence="18">SpSt-300</strain>
    </source>
</reference>
<comment type="caution">
    <text evidence="18">The sequence shown here is derived from an EMBL/GenBank/DDBJ whole genome shotgun (WGS) entry which is preliminary data.</text>
</comment>
<dbReference type="InterPro" id="IPR014030">
    <property type="entry name" value="Ketoacyl_synth_N"/>
</dbReference>
<dbReference type="InterPro" id="IPR016039">
    <property type="entry name" value="Thiolase-like"/>
</dbReference>
<evidence type="ECO:0000256" key="11">
    <source>
        <dbReference type="ARBA" id="ARBA00024006"/>
    </source>
</evidence>
<comment type="function">
    <text evidence="11 14">Involved in the type II fatty acid elongation cycle. Catalyzes the elongation of a wide range of acyl-ACP by the addition of two carbons from malonyl-ACP to an acyl acceptor. Can efficiently catalyze the conversion of palmitoleoyl-ACP (cis-hexadec-9-enoyl-ACP) to cis-vaccenoyl-ACP (cis-octadec-11-enoyl-ACP), an essential step in the thermal regulation of fatty acid composition.</text>
</comment>
<dbReference type="Gene3D" id="3.40.47.10">
    <property type="match status" value="1"/>
</dbReference>
<dbReference type="SMART" id="SM00825">
    <property type="entry name" value="PKS_KS"/>
    <property type="match status" value="1"/>
</dbReference>
<dbReference type="PROSITE" id="PS00606">
    <property type="entry name" value="KS3_1"/>
    <property type="match status" value="1"/>
</dbReference>
<keyword evidence="10 14" id="KW-0012">Acyltransferase</keyword>
<dbReference type="Pfam" id="PF00109">
    <property type="entry name" value="ketoacyl-synt"/>
    <property type="match status" value="1"/>
</dbReference>
<comment type="similarity">
    <text evidence="2 14 16">Belongs to the thiolase-like superfamily. Beta-ketoacyl-ACP synthases family.</text>
</comment>
<dbReference type="PANTHER" id="PTHR11712:SF336">
    <property type="entry name" value="3-OXOACYL-[ACYL-CARRIER-PROTEIN] SYNTHASE, MITOCHONDRIAL"/>
    <property type="match status" value="1"/>
</dbReference>
<proteinExistence type="inferred from homology"/>
<evidence type="ECO:0000256" key="10">
    <source>
        <dbReference type="ARBA" id="ARBA00023315"/>
    </source>
</evidence>
<comment type="pathway">
    <text evidence="1 14">Lipid metabolism; fatty acid biosynthesis.</text>
</comment>
<evidence type="ECO:0000256" key="3">
    <source>
        <dbReference type="ARBA" id="ARBA00012356"/>
    </source>
</evidence>
<evidence type="ECO:0000256" key="1">
    <source>
        <dbReference type="ARBA" id="ARBA00005194"/>
    </source>
</evidence>
<dbReference type="AlphaFoldDB" id="A0A7C2EK97"/>
<evidence type="ECO:0000259" key="17">
    <source>
        <dbReference type="PROSITE" id="PS52004"/>
    </source>
</evidence>
<evidence type="ECO:0000256" key="2">
    <source>
        <dbReference type="ARBA" id="ARBA00008467"/>
    </source>
</evidence>
<dbReference type="GO" id="GO:0006633">
    <property type="term" value="P:fatty acid biosynthetic process"/>
    <property type="evidence" value="ECO:0007669"/>
    <property type="project" value="UniProtKB-UniRule"/>
</dbReference>
<feature type="domain" description="Ketosynthase family 3 (KS3)" evidence="17">
    <location>
        <begin position="2"/>
        <end position="410"/>
    </location>
</feature>
<comment type="catalytic activity">
    <reaction evidence="13 14">
        <text>a fatty acyl-[ACP] + malonyl-[ACP] + H(+) = a 3-oxoacyl-[ACP] + holo-[ACP] + CO2</text>
        <dbReference type="Rhea" id="RHEA:22836"/>
        <dbReference type="Rhea" id="RHEA-COMP:9623"/>
        <dbReference type="Rhea" id="RHEA-COMP:9685"/>
        <dbReference type="Rhea" id="RHEA-COMP:9916"/>
        <dbReference type="Rhea" id="RHEA-COMP:14125"/>
        <dbReference type="ChEBI" id="CHEBI:15378"/>
        <dbReference type="ChEBI" id="CHEBI:16526"/>
        <dbReference type="ChEBI" id="CHEBI:64479"/>
        <dbReference type="ChEBI" id="CHEBI:78449"/>
        <dbReference type="ChEBI" id="CHEBI:78776"/>
        <dbReference type="ChEBI" id="CHEBI:138651"/>
    </reaction>
</comment>
<evidence type="ECO:0000256" key="7">
    <source>
        <dbReference type="ARBA" id="ARBA00022832"/>
    </source>
</evidence>
<evidence type="ECO:0000256" key="16">
    <source>
        <dbReference type="RuleBase" id="RU003694"/>
    </source>
</evidence>
<dbReference type="CDD" id="cd00834">
    <property type="entry name" value="KAS_I_II"/>
    <property type="match status" value="1"/>
</dbReference>
<evidence type="ECO:0000256" key="15">
    <source>
        <dbReference type="PIRSR" id="PIRSR000447-1"/>
    </source>
</evidence>
<sequence>MPPRTVVTGLGIISPLGIGKDVFWETLVQGKSGVRRISRFDASEFKTRIAAEVLDFDPEAYIDKKEARRMDRCTQFAVAAARLALEDAGLTPGAADPDRVGVVLGCGVGGIETFEDQVRVLAARGPDRVSPFFVPMMISNMAAGYIAILNRFYGPNSTVVTACASSNHAIGEALRLIQRDEADVVLSGGTEAAVVPSAIAGFCAMKAMSTRNEEPARACRPFDATRDGFVIGEGAAILVLEKLEHALARGARIYAEVAGYGQSCDAYHITAPDPDGAGAAKAMARALKDAGLKPEEVSYINAHGTSTPLNDKVETMAIKKVFGEFAYQIPVSSTKSMTGHLLGAAGGVEAAASVLSIVHGVVPPTINYEHPDPECDLDYVPNKARAMHVEVVLSNGLGFGGHNATLVFKRCAA</sequence>
<dbReference type="EC" id="2.3.1.179" evidence="3 14"/>
<dbReference type="GO" id="GO:0004315">
    <property type="term" value="F:3-oxoacyl-[acyl-carrier-protein] synthase activity"/>
    <property type="evidence" value="ECO:0007669"/>
    <property type="project" value="UniProtKB-UniRule"/>
</dbReference>
<dbReference type="PROSITE" id="PS52004">
    <property type="entry name" value="KS3_2"/>
    <property type="match status" value="1"/>
</dbReference>
<protein>
    <recommendedName>
        <fullName evidence="4 14">3-oxoacyl-[acyl-carrier-protein] synthase 2</fullName>
        <ecNumber evidence="3 14">2.3.1.179</ecNumber>
    </recommendedName>
</protein>
<dbReference type="InterPro" id="IPR014031">
    <property type="entry name" value="Ketoacyl_synth_C"/>
</dbReference>
<feature type="active site" description="For beta-ketoacyl synthase activity" evidence="15">
    <location>
        <position position="163"/>
    </location>
</feature>